<dbReference type="EMBL" id="JACHIJ010000010">
    <property type="protein sequence ID" value="MBB5054987.1"/>
    <property type="molecule type" value="Genomic_DNA"/>
</dbReference>
<evidence type="ECO:0000313" key="2">
    <source>
        <dbReference type="EMBL" id="MBB5054987.1"/>
    </source>
</evidence>
<evidence type="ECO:0000313" key="3">
    <source>
        <dbReference type="Proteomes" id="UP000521227"/>
    </source>
</evidence>
<dbReference type="AlphaFoldDB" id="A0A840N8P1"/>
<gene>
    <name evidence="2" type="ORF">HNQ36_004998</name>
</gene>
<dbReference type="Proteomes" id="UP000521227">
    <property type="component" value="Unassembled WGS sequence"/>
</dbReference>
<name>A0A840N8P1_9BRAD</name>
<comment type="caution">
    <text evidence="2">The sequence shown here is derived from an EMBL/GenBank/DDBJ whole genome shotgun (WGS) entry which is preliminary data.</text>
</comment>
<feature type="transmembrane region" description="Helical" evidence="1">
    <location>
        <begin position="51"/>
        <end position="71"/>
    </location>
</feature>
<dbReference type="RefSeq" id="WP_184090122.1">
    <property type="nucleotide sequence ID" value="NZ_JACHIJ010000010.1"/>
</dbReference>
<keyword evidence="1" id="KW-0812">Transmembrane</keyword>
<reference evidence="2 3" key="1">
    <citation type="submission" date="2020-08" db="EMBL/GenBank/DDBJ databases">
        <title>Genomic Encyclopedia of Type Strains, Phase IV (KMG-IV): sequencing the most valuable type-strain genomes for metagenomic binning, comparative biology and taxonomic classification.</title>
        <authorList>
            <person name="Goeker M."/>
        </authorList>
    </citation>
    <scope>NUCLEOTIDE SEQUENCE [LARGE SCALE GENOMIC DNA]</scope>
    <source>
        <strain evidence="2 3">DSM 17498</strain>
    </source>
</reference>
<sequence length="169" mass="18173">MIQIKRLCASLDYWYYISIVTRKLDERGMFALPTPNRPDNANSFFECGGVVLNWAALVAVILILFTFGTIAPSHACQDRNNPAPHATQATTKLIAKQSTVAASVAKPAIMTVACYDDKSGHHYGFGAGSCCPGCTAGMISAGWSAAQNLILKLDFPPPQTYLSLIQSDS</sequence>
<proteinExistence type="predicted"/>
<accession>A0A840N8P1</accession>
<keyword evidence="1" id="KW-1133">Transmembrane helix</keyword>
<organism evidence="2 3">
    <name type="scientific">Afipia massiliensis</name>
    <dbReference type="NCBI Taxonomy" id="211460"/>
    <lineage>
        <taxon>Bacteria</taxon>
        <taxon>Pseudomonadati</taxon>
        <taxon>Pseudomonadota</taxon>
        <taxon>Alphaproteobacteria</taxon>
        <taxon>Hyphomicrobiales</taxon>
        <taxon>Nitrobacteraceae</taxon>
        <taxon>Afipia</taxon>
    </lineage>
</organism>
<evidence type="ECO:0000256" key="1">
    <source>
        <dbReference type="SAM" id="Phobius"/>
    </source>
</evidence>
<keyword evidence="1" id="KW-0472">Membrane</keyword>
<protein>
    <submittedName>
        <fullName evidence="2">Uncharacterized protein</fullName>
    </submittedName>
</protein>